<name>N0E4L1_9MICO</name>
<dbReference type="GO" id="GO:0004799">
    <property type="term" value="F:thymidylate synthase activity"/>
    <property type="evidence" value="ECO:0007669"/>
    <property type="project" value="UniProtKB-UniRule"/>
</dbReference>
<dbReference type="PANTHER" id="PTHR11548:SF9">
    <property type="entry name" value="THYMIDYLATE SYNTHASE"/>
    <property type="match status" value="1"/>
</dbReference>
<dbReference type="GO" id="GO:0006235">
    <property type="term" value="P:dTTP biosynthetic process"/>
    <property type="evidence" value="ECO:0007669"/>
    <property type="project" value="UniProtKB-UniRule"/>
</dbReference>
<feature type="domain" description="Thymidylate synthase/dCMP hydroxymethylase" evidence="8">
    <location>
        <begin position="22"/>
        <end position="297"/>
    </location>
</feature>
<evidence type="ECO:0000313" key="10">
    <source>
        <dbReference type="Proteomes" id="UP000013167"/>
    </source>
</evidence>
<keyword evidence="10" id="KW-1185">Reference proteome</keyword>
<dbReference type="STRING" id="1193181.BN10_680006"/>
<dbReference type="HAMAP" id="MF_00008">
    <property type="entry name" value="Thymidy_synth_bact"/>
    <property type="match status" value="1"/>
</dbReference>
<evidence type="ECO:0000256" key="7">
    <source>
        <dbReference type="PROSITE-ProRule" id="PRU10016"/>
    </source>
</evidence>
<evidence type="ECO:0000256" key="1">
    <source>
        <dbReference type="ARBA" id="ARBA00011947"/>
    </source>
</evidence>
<reference evidence="9 10" key="1">
    <citation type="journal article" date="2013" name="ISME J.">
        <title>A metabolic model for members of the genus Tetrasphaera involved in enhanced biological phosphorus removal.</title>
        <authorList>
            <person name="Kristiansen R."/>
            <person name="Nguyen H.T.T."/>
            <person name="Saunders A.M."/>
            <person name="Nielsen J.L."/>
            <person name="Wimmer R."/>
            <person name="Le V.Q."/>
            <person name="McIlroy S.J."/>
            <person name="Petrovski S."/>
            <person name="Seviour R.J."/>
            <person name="Calteau A."/>
            <person name="Nielsen K.L."/>
            <person name="Nielsen P.H."/>
        </authorList>
    </citation>
    <scope>NUCLEOTIDE SEQUENCE [LARGE SCALE GENOMIC DNA]</scope>
    <source>
        <strain evidence="9 10">Lp2</strain>
    </source>
</reference>
<dbReference type="InterPro" id="IPR020940">
    <property type="entry name" value="Thymidylate_synthase_AS"/>
</dbReference>
<dbReference type="InterPro" id="IPR036926">
    <property type="entry name" value="Thymidate_synth/dCMP_Mease_sf"/>
</dbReference>
<dbReference type="FunFam" id="3.30.572.10:FF:000013">
    <property type="entry name" value="Thymidylate synthase"/>
    <property type="match status" value="1"/>
</dbReference>
<dbReference type="GO" id="GO:0005829">
    <property type="term" value="C:cytosol"/>
    <property type="evidence" value="ECO:0007669"/>
    <property type="project" value="TreeGrafter"/>
</dbReference>
<dbReference type="eggNOG" id="COG0207">
    <property type="taxonomic scope" value="Bacteria"/>
</dbReference>
<feature type="binding site" evidence="6">
    <location>
        <position position="71"/>
    </location>
    <ligand>
        <name>(6R)-5,10-methylene-5,6,7,8-tetrahydrofolate</name>
        <dbReference type="ChEBI" id="CHEBI:15636"/>
    </ligand>
</feature>
<dbReference type="InterPro" id="IPR045097">
    <property type="entry name" value="Thymidate_synth/dCMP_Mease"/>
</dbReference>
<feature type="active site" description="Nucleophile" evidence="6">
    <location>
        <position position="166"/>
    </location>
</feature>
<dbReference type="NCBIfam" id="TIGR03284">
    <property type="entry name" value="thym_sym"/>
    <property type="match status" value="2"/>
</dbReference>
<comment type="function">
    <text evidence="6">Catalyzes the reductive methylation of 2'-deoxyuridine-5'-monophosphate (dUMP) to 2'-deoxythymidine-5'-monophosphate (dTMP) while utilizing 5,10-methylenetetrahydrofolate (mTHF) as the methyl donor and reductant in the reaction, yielding dihydrofolate (DHF) as a by-product. This enzymatic reaction provides an intracellular de novo source of dTMP, an essential precursor for DNA biosynthesis.</text>
</comment>
<gene>
    <name evidence="9" type="primary">thyB</name>
    <name evidence="6" type="synonym">thyA</name>
    <name evidence="9" type="ORF">BN10_680006</name>
</gene>
<evidence type="ECO:0000256" key="4">
    <source>
        <dbReference type="ARBA" id="ARBA00022679"/>
    </source>
</evidence>
<evidence type="ECO:0000256" key="6">
    <source>
        <dbReference type="HAMAP-Rule" id="MF_00008"/>
    </source>
</evidence>
<comment type="subcellular location">
    <subcellularLocation>
        <location evidence="6">Cytoplasm</location>
    </subcellularLocation>
</comment>
<proteinExistence type="inferred from homology"/>
<evidence type="ECO:0000313" key="9">
    <source>
        <dbReference type="EMBL" id="CCH70780.1"/>
    </source>
</evidence>
<dbReference type="Pfam" id="PF00303">
    <property type="entry name" value="Thymidylat_synt"/>
    <property type="match status" value="1"/>
</dbReference>
<feature type="binding site" description="in other chain" evidence="6">
    <location>
        <position position="41"/>
    </location>
    <ligand>
        <name>dUMP</name>
        <dbReference type="ChEBI" id="CHEBI:246422"/>
        <note>ligand shared between dimeric partners</note>
    </ligand>
</feature>
<keyword evidence="4 6" id="KW-0808">Transferase</keyword>
<dbReference type="GO" id="GO:0006231">
    <property type="term" value="P:dTMP biosynthetic process"/>
    <property type="evidence" value="ECO:0007669"/>
    <property type="project" value="UniProtKB-UniRule"/>
</dbReference>
<dbReference type="Proteomes" id="UP000013167">
    <property type="component" value="Unassembled WGS sequence"/>
</dbReference>
<comment type="catalytic activity">
    <reaction evidence="6">
        <text>dUMP + (6R)-5,10-methylene-5,6,7,8-tetrahydrofolate = 7,8-dihydrofolate + dTMP</text>
        <dbReference type="Rhea" id="RHEA:12104"/>
        <dbReference type="ChEBI" id="CHEBI:15636"/>
        <dbReference type="ChEBI" id="CHEBI:57451"/>
        <dbReference type="ChEBI" id="CHEBI:63528"/>
        <dbReference type="ChEBI" id="CHEBI:246422"/>
        <dbReference type="EC" id="2.1.1.45"/>
    </reaction>
</comment>
<dbReference type="EC" id="2.1.1.45" evidence="1 6"/>
<dbReference type="HOGENOM" id="CLU_021669_0_0_11"/>
<feature type="binding site" description="in other chain" evidence="6">
    <location>
        <position position="211"/>
    </location>
    <ligand>
        <name>dUMP</name>
        <dbReference type="ChEBI" id="CHEBI:246422"/>
        <note>ligand shared between dimeric partners</note>
    </ligand>
</feature>
<accession>N0E4L1</accession>
<sequence length="297" mass="33215">MAFHGAEVVAPQRSGDIVTCVKQYLDLLDLVLRDGVDKSDRTGTGTRSIFGHQMRFDLAEGFPVLTTKKLHLRSIIGELLWFLRGDTNVRWLQERGITIWDEWADANGDLGPVYGHQWRSWPTPDGRHIDQITGVIESIRRNPDSRRHIVSAWNVADVDDMALPPCHTMFQFYVRPATKGSGEHGSGEPTAYLDCQLYQRSADIFLGVPFNIASYALLTMIVAQQTGLTAGHFVHTLGDAHLYSNHLDQARLQLGRSPGPLPTMRITPRDSIDAYDLPDFELLEYVAQPSIKAPIAV</sequence>
<comment type="subunit">
    <text evidence="6">Homodimer.</text>
</comment>
<dbReference type="GO" id="GO:0032259">
    <property type="term" value="P:methylation"/>
    <property type="evidence" value="ECO:0007669"/>
    <property type="project" value="UniProtKB-KW"/>
</dbReference>
<comment type="pathway">
    <text evidence="6">Pyrimidine metabolism; dTTP biosynthesis.</text>
</comment>
<keyword evidence="3 6" id="KW-0489">Methyltransferase</keyword>
<dbReference type="Gene3D" id="3.30.572.10">
    <property type="entry name" value="Thymidylate synthase/dCMP hydroxymethylase domain"/>
    <property type="match status" value="1"/>
</dbReference>
<evidence type="ECO:0000256" key="2">
    <source>
        <dbReference type="ARBA" id="ARBA00022490"/>
    </source>
</evidence>
<dbReference type="InterPro" id="IPR000398">
    <property type="entry name" value="Thymidylate_synthase"/>
</dbReference>
<dbReference type="CDD" id="cd00351">
    <property type="entry name" value="TS_Pyrimidine_HMase"/>
    <property type="match status" value="1"/>
</dbReference>
<organism evidence="9 10">
    <name type="scientific">Phycicoccus elongatus Lp2</name>
    <dbReference type="NCBI Taxonomy" id="1193181"/>
    <lineage>
        <taxon>Bacteria</taxon>
        <taxon>Bacillati</taxon>
        <taxon>Actinomycetota</taxon>
        <taxon>Actinomycetes</taxon>
        <taxon>Micrococcales</taxon>
        <taxon>Intrasporangiaceae</taxon>
        <taxon>Phycicoccus</taxon>
    </lineage>
</organism>
<dbReference type="EMBL" id="CAIZ01000139">
    <property type="protein sequence ID" value="CCH70780.1"/>
    <property type="molecule type" value="Genomic_DNA"/>
</dbReference>
<feature type="binding site" description="in other chain" evidence="6">
    <location>
        <begin position="200"/>
        <end position="203"/>
    </location>
    <ligand>
        <name>dUMP</name>
        <dbReference type="ChEBI" id="CHEBI:246422"/>
        <note>ligand shared between dimeric partners</note>
    </ligand>
</feature>
<evidence type="ECO:0000256" key="5">
    <source>
        <dbReference type="ARBA" id="ARBA00022727"/>
    </source>
</evidence>
<evidence type="ECO:0000259" key="8">
    <source>
        <dbReference type="Pfam" id="PF00303"/>
    </source>
</evidence>
<feature type="binding site" evidence="6">
    <location>
        <position position="203"/>
    </location>
    <ligand>
        <name>(6R)-5,10-methylene-5,6,7,8-tetrahydrofolate</name>
        <dbReference type="ChEBI" id="CHEBI:15636"/>
    </ligand>
</feature>
<feature type="active site" evidence="7">
    <location>
        <position position="166"/>
    </location>
</feature>
<dbReference type="SUPFAM" id="SSF55831">
    <property type="entry name" value="Thymidylate synthase/dCMP hydroxymethylase"/>
    <property type="match status" value="1"/>
</dbReference>
<dbReference type="PANTHER" id="PTHR11548">
    <property type="entry name" value="THYMIDYLATE SYNTHASE 1"/>
    <property type="match status" value="1"/>
</dbReference>
<dbReference type="UniPathway" id="UPA00575"/>
<keyword evidence="5 6" id="KW-0545">Nucleotide biosynthesis</keyword>
<comment type="similarity">
    <text evidence="6">Belongs to the thymidylate synthase family. Bacterial-type ThyA subfamily.</text>
</comment>
<keyword evidence="2 6" id="KW-0963">Cytoplasm</keyword>
<feature type="binding site" description="in other chain" evidence="6">
    <location>
        <begin position="241"/>
        <end position="243"/>
    </location>
    <ligand>
        <name>dUMP</name>
        <dbReference type="ChEBI" id="CHEBI:246422"/>
        <note>ligand shared between dimeric partners</note>
    </ligand>
</feature>
<dbReference type="PRINTS" id="PR00108">
    <property type="entry name" value="THYMDSNTHASE"/>
</dbReference>
<dbReference type="InterPro" id="IPR023451">
    <property type="entry name" value="Thymidate_synth/dCMP_Mease_dom"/>
</dbReference>
<dbReference type="PROSITE" id="PS00091">
    <property type="entry name" value="THYMIDYLATE_SYNTHASE"/>
    <property type="match status" value="1"/>
</dbReference>
<protein>
    <recommendedName>
        <fullName evidence="1 6">Thymidylate synthase</fullName>
        <shortName evidence="6">TS</shortName>
        <shortName evidence="6">TSase</shortName>
        <ecNumber evidence="1 6">2.1.1.45</ecNumber>
    </recommendedName>
</protein>
<feature type="binding site" evidence="6">
    <location>
        <begin position="146"/>
        <end position="147"/>
    </location>
    <ligand>
        <name>dUMP</name>
        <dbReference type="ChEBI" id="CHEBI:246422"/>
        <note>ligand shared between dimeric partners</note>
    </ligand>
</feature>
<feature type="binding site" evidence="6">
    <location>
        <position position="296"/>
    </location>
    <ligand>
        <name>(6R)-5,10-methylene-5,6,7,8-tetrahydrofolate</name>
        <dbReference type="ChEBI" id="CHEBI:15636"/>
    </ligand>
</feature>
<dbReference type="AlphaFoldDB" id="N0E4L1"/>
<dbReference type="NCBIfam" id="NF002497">
    <property type="entry name" value="PRK01827.1-3"/>
    <property type="match status" value="1"/>
</dbReference>
<comment type="caution">
    <text evidence="9">The sequence shown here is derived from an EMBL/GenBank/DDBJ whole genome shotgun (WGS) entry which is preliminary data.</text>
</comment>
<evidence type="ECO:0000256" key="3">
    <source>
        <dbReference type="ARBA" id="ARBA00022603"/>
    </source>
</evidence>